<protein>
    <recommendedName>
        <fullName evidence="4">50S ribosomal protein L7/L12</fullName>
    </recommendedName>
</protein>
<evidence type="ECO:0000313" key="3">
    <source>
        <dbReference type="Proteomes" id="UP000176604"/>
    </source>
</evidence>
<proteinExistence type="predicted"/>
<gene>
    <name evidence="2" type="ORF">A3J43_03495</name>
</gene>
<organism evidence="2 3">
    <name type="scientific">Candidatus Uhrbacteria bacterium RIFCSPHIGHO2_12_FULL_54_23</name>
    <dbReference type="NCBI Taxonomy" id="1802397"/>
    <lineage>
        <taxon>Bacteria</taxon>
        <taxon>Candidatus Uhriibacteriota</taxon>
    </lineage>
</organism>
<feature type="compositionally biased region" description="Low complexity" evidence="1">
    <location>
        <begin position="200"/>
        <end position="224"/>
    </location>
</feature>
<reference evidence="2 3" key="1">
    <citation type="journal article" date="2016" name="Nat. Commun.">
        <title>Thousands of microbial genomes shed light on interconnected biogeochemical processes in an aquifer system.</title>
        <authorList>
            <person name="Anantharaman K."/>
            <person name="Brown C.T."/>
            <person name="Hug L.A."/>
            <person name="Sharon I."/>
            <person name="Castelle C.J."/>
            <person name="Probst A.J."/>
            <person name="Thomas B.C."/>
            <person name="Singh A."/>
            <person name="Wilkins M.J."/>
            <person name="Karaoz U."/>
            <person name="Brodie E.L."/>
            <person name="Williams K.H."/>
            <person name="Hubbard S.S."/>
            <person name="Banfield J.F."/>
        </authorList>
    </citation>
    <scope>NUCLEOTIDE SEQUENCE [LARGE SCALE GENOMIC DNA]</scope>
</reference>
<evidence type="ECO:0000313" key="2">
    <source>
        <dbReference type="EMBL" id="OGL79774.1"/>
    </source>
</evidence>
<feature type="region of interest" description="Disordered" evidence="1">
    <location>
        <begin position="200"/>
        <end position="256"/>
    </location>
</feature>
<dbReference type="AlphaFoldDB" id="A0A1F7UPV2"/>
<dbReference type="Proteomes" id="UP000176604">
    <property type="component" value="Unassembled WGS sequence"/>
</dbReference>
<dbReference type="STRING" id="1802397.A3J43_03495"/>
<name>A0A1F7UPV2_9BACT</name>
<sequence>MPSNTDIKQLEQIRQYVESANLSLQEARALLEEMTGGAPAREALSRARQAGAILSSPDGASVIEGAFDGQNMMGPDGKQYSVPANYASKSKLVEGDLLKLTITANGSFIYKQIGPVERKRVRGVLVRDEETDEWRVLAEEKSYKVLFASVTYFKGEAGNDVVILVPRDKPSTWAAVENIIHAGEEIGEVSEIVERPSAAGARADAPAPAAASVDAAPAPVQAAPVVPPAPHINKPAAGAPSDTVKFDDDKDEFEEI</sequence>
<dbReference type="EMBL" id="MGEF01000001">
    <property type="protein sequence ID" value="OGL79774.1"/>
    <property type="molecule type" value="Genomic_DNA"/>
</dbReference>
<evidence type="ECO:0000256" key="1">
    <source>
        <dbReference type="SAM" id="MobiDB-lite"/>
    </source>
</evidence>
<evidence type="ECO:0008006" key="4">
    <source>
        <dbReference type="Google" id="ProtNLM"/>
    </source>
</evidence>
<accession>A0A1F7UPV2</accession>
<comment type="caution">
    <text evidence="2">The sequence shown here is derived from an EMBL/GenBank/DDBJ whole genome shotgun (WGS) entry which is preliminary data.</text>
</comment>